<gene>
    <name evidence="2" type="ORF">KUTeg_007491</name>
</gene>
<name>A0ABQ9FGQ8_TEGGR</name>
<dbReference type="PANTHER" id="PTHR10241">
    <property type="entry name" value="LETHAL 2 GIANT LARVAE PROTEIN"/>
    <property type="match status" value="1"/>
</dbReference>
<feature type="compositionally biased region" description="Basic and acidic residues" evidence="1">
    <location>
        <begin position="412"/>
        <end position="421"/>
    </location>
</feature>
<feature type="compositionally biased region" description="Polar residues" evidence="1">
    <location>
        <begin position="308"/>
        <end position="327"/>
    </location>
</feature>
<keyword evidence="3" id="KW-1185">Reference proteome</keyword>
<accession>A0ABQ9FGQ8</accession>
<feature type="compositionally biased region" description="Basic and acidic residues" evidence="1">
    <location>
        <begin position="428"/>
        <end position="442"/>
    </location>
</feature>
<dbReference type="InterPro" id="IPR036322">
    <property type="entry name" value="WD40_repeat_dom_sf"/>
</dbReference>
<organism evidence="2 3">
    <name type="scientific">Tegillarca granosa</name>
    <name type="common">Malaysian cockle</name>
    <name type="synonym">Anadara granosa</name>
    <dbReference type="NCBI Taxonomy" id="220873"/>
    <lineage>
        <taxon>Eukaryota</taxon>
        <taxon>Metazoa</taxon>
        <taxon>Spiralia</taxon>
        <taxon>Lophotrochozoa</taxon>
        <taxon>Mollusca</taxon>
        <taxon>Bivalvia</taxon>
        <taxon>Autobranchia</taxon>
        <taxon>Pteriomorphia</taxon>
        <taxon>Arcoida</taxon>
        <taxon>Arcoidea</taxon>
        <taxon>Arcidae</taxon>
        <taxon>Tegillarca</taxon>
    </lineage>
</organism>
<dbReference type="PANTHER" id="PTHR10241:SF25">
    <property type="entry name" value="TOMOSYN, ISOFORM C"/>
    <property type="match status" value="1"/>
</dbReference>
<feature type="region of interest" description="Disordered" evidence="1">
    <location>
        <begin position="356"/>
        <end position="377"/>
    </location>
</feature>
<dbReference type="SUPFAM" id="SSF50978">
    <property type="entry name" value="WD40 repeat-like"/>
    <property type="match status" value="1"/>
</dbReference>
<dbReference type="Proteomes" id="UP001217089">
    <property type="component" value="Unassembled WGS sequence"/>
</dbReference>
<feature type="region of interest" description="Disordered" evidence="1">
    <location>
        <begin position="605"/>
        <end position="634"/>
    </location>
</feature>
<dbReference type="PRINTS" id="PR00962">
    <property type="entry name" value="LETHAL2GIANT"/>
</dbReference>
<dbReference type="InterPro" id="IPR000664">
    <property type="entry name" value="Lethal2_giant"/>
</dbReference>
<evidence type="ECO:0000256" key="1">
    <source>
        <dbReference type="SAM" id="MobiDB-lite"/>
    </source>
</evidence>
<feature type="region of interest" description="Disordered" evidence="1">
    <location>
        <begin position="412"/>
        <end position="442"/>
    </location>
</feature>
<sequence>MSLNGVIFRYPCFENPYPMDLHESPVTALQYYADCPPDLIPAFYSVGSKQKRTGFSEKSWPIKGGEWGTSTCSYPEIVITGHADGSLKFWDASSVTLQVLYKMKTAKFFEKLKNKNTEEDDPFAIYLIYLCTDSRVICLAGSTHVILLKFSKQETSLEIASLDISIVYEVCDDLESPDYEYPKPSLGVVSQQSGSMGSYSSNTSDSLKMETSTLLKVRSGCRKYSSGYLPELVCLLTWLDNEHPGNITSICVNSSYGLLAFGNESGLAIIDYFQKTCLLNLGTPDLYGSMDPYKRAPSSPRGKKFPNAESSSTEEPCRSPTNDQSSPPSSPRTKKNNHTLTPESGLLAIHEIQSFENEPEKSSDDTLDDSSSQSSFSKTTAELDNIINNLNNNDDTVDPEEIMRKELLKLSDSDKSKKSIERTLSLPPHEDEKFEVKESLPPKSKSENALKVIEKRKAVKTVSDPSAINELIDKHARRRSCSEPQIDAPLKLHKEHKMRKLSVKNLKFHRHKGKHKKEETENPDSSINTAENKTLISHMINHMSDSSDDILEEEPPIHSRNFLRRMSVKVKAIVLGDKHEEKKFKLDIIDLSQDKGKPINDVLCSSPTCSKQKRHPELKRTKSSGTRKLQKAQITLVTK</sequence>
<evidence type="ECO:0000313" key="3">
    <source>
        <dbReference type="Proteomes" id="UP001217089"/>
    </source>
</evidence>
<protein>
    <submittedName>
        <fullName evidence="2">Uncharacterized protein</fullName>
    </submittedName>
</protein>
<comment type="caution">
    <text evidence="2">The sequence shown here is derived from an EMBL/GenBank/DDBJ whole genome shotgun (WGS) entry which is preliminary data.</text>
</comment>
<evidence type="ECO:0000313" key="2">
    <source>
        <dbReference type="EMBL" id="KAJ8315341.1"/>
    </source>
</evidence>
<dbReference type="EMBL" id="JARBDR010000337">
    <property type="protein sequence ID" value="KAJ8315341.1"/>
    <property type="molecule type" value="Genomic_DNA"/>
</dbReference>
<feature type="compositionally biased region" description="Polar residues" evidence="1">
    <location>
        <begin position="623"/>
        <end position="634"/>
    </location>
</feature>
<proteinExistence type="predicted"/>
<reference evidence="2 3" key="1">
    <citation type="submission" date="2022-12" db="EMBL/GenBank/DDBJ databases">
        <title>Chromosome-level genome of Tegillarca granosa.</title>
        <authorList>
            <person name="Kim J."/>
        </authorList>
    </citation>
    <scope>NUCLEOTIDE SEQUENCE [LARGE SCALE GENOMIC DNA]</scope>
    <source>
        <strain evidence="2">Teg-2019</strain>
        <tissue evidence="2">Adductor muscle</tissue>
    </source>
</reference>
<feature type="region of interest" description="Disordered" evidence="1">
    <location>
        <begin position="292"/>
        <end position="340"/>
    </location>
</feature>